<dbReference type="Proteomes" id="UP000191672">
    <property type="component" value="Unassembled WGS sequence"/>
</dbReference>
<evidence type="ECO:0000313" key="4">
    <source>
        <dbReference type="Proteomes" id="UP000191672"/>
    </source>
</evidence>
<accession>A0A1V6QL15</accession>
<evidence type="ECO:0000256" key="2">
    <source>
        <dbReference type="SAM" id="SignalP"/>
    </source>
</evidence>
<protein>
    <submittedName>
        <fullName evidence="3">Uncharacterized protein</fullName>
    </submittedName>
</protein>
<organism evidence="3 4">
    <name type="scientific">Penicillium antarcticum</name>
    <dbReference type="NCBI Taxonomy" id="416450"/>
    <lineage>
        <taxon>Eukaryota</taxon>
        <taxon>Fungi</taxon>
        <taxon>Dikarya</taxon>
        <taxon>Ascomycota</taxon>
        <taxon>Pezizomycotina</taxon>
        <taxon>Eurotiomycetes</taxon>
        <taxon>Eurotiomycetidae</taxon>
        <taxon>Eurotiales</taxon>
        <taxon>Aspergillaceae</taxon>
        <taxon>Penicillium</taxon>
    </lineage>
</organism>
<sequence>MKFSVVSALFLATAAMATPEIGDDINNLVTGAEGVYSTAKADGQSIGSDAAAEATSIANAVHTGGAAAVSTLTGAAGAAATAAENEASTIASDAQSRASDARSQASTWVTGHTLTNSEGSATATVSTTMTTTTGETSSTGSSSDSSSTGSSASESASGSSSTSDNGAFARPTAIGAAAAGMAGVLGFMVAL</sequence>
<keyword evidence="4" id="KW-1185">Reference proteome</keyword>
<proteinExistence type="predicted"/>
<name>A0A1V6QL15_9EURO</name>
<evidence type="ECO:0000313" key="3">
    <source>
        <dbReference type="EMBL" id="OQD89662.1"/>
    </source>
</evidence>
<dbReference type="OrthoDB" id="4510058at2759"/>
<keyword evidence="2" id="KW-0732">Signal</keyword>
<reference evidence="4" key="1">
    <citation type="journal article" date="2017" name="Nat. Microbiol.">
        <title>Global analysis of biosynthetic gene clusters reveals vast potential of secondary metabolite production in Penicillium species.</title>
        <authorList>
            <person name="Nielsen J.C."/>
            <person name="Grijseels S."/>
            <person name="Prigent S."/>
            <person name="Ji B."/>
            <person name="Dainat J."/>
            <person name="Nielsen K.F."/>
            <person name="Frisvad J.C."/>
            <person name="Workman M."/>
            <person name="Nielsen J."/>
        </authorList>
    </citation>
    <scope>NUCLEOTIDE SEQUENCE [LARGE SCALE GENOMIC DNA]</scope>
    <source>
        <strain evidence="4">IBT 31811</strain>
    </source>
</reference>
<feature type="compositionally biased region" description="Polar residues" evidence="1">
    <location>
        <begin position="107"/>
        <end position="118"/>
    </location>
</feature>
<gene>
    <name evidence="3" type="ORF">PENANT_c002G04364</name>
</gene>
<feature type="compositionally biased region" description="Low complexity" evidence="1">
    <location>
        <begin position="91"/>
        <end position="106"/>
    </location>
</feature>
<dbReference type="AlphaFoldDB" id="A0A1V6QL15"/>
<evidence type="ECO:0000256" key="1">
    <source>
        <dbReference type="SAM" id="MobiDB-lite"/>
    </source>
</evidence>
<feature type="region of interest" description="Disordered" evidence="1">
    <location>
        <begin position="91"/>
        <end position="166"/>
    </location>
</feature>
<feature type="signal peptide" evidence="2">
    <location>
        <begin position="1"/>
        <end position="17"/>
    </location>
</feature>
<dbReference type="STRING" id="416450.A0A1V6QL15"/>
<dbReference type="EMBL" id="MDYN01000002">
    <property type="protein sequence ID" value="OQD89662.1"/>
    <property type="molecule type" value="Genomic_DNA"/>
</dbReference>
<comment type="caution">
    <text evidence="3">The sequence shown here is derived from an EMBL/GenBank/DDBJ whole genome shotgun (WGS) entry which is preliminary data.</text>
</comment>
<feature type="chain" id="PRO_5012144570" evidence="2">
    <location>
        <begin position="18"/>
        <end position="191"/>
    </location>
</feature>
<feature type="compositionally biased region" description="Low complexity" evidence="1">
    <location>
        <begin position="119"/>
        <end position="166"/>
    </location>
</feature>